<name>A0A921DSF0_9BACT</name>
<dbReference type="Pfam" id="PF01075">
    <property type="entry name" value="Glyco_transf_9"/>
    <property type="match status" value="1"/>
</dbReference>
<dbReference type="Gene3D" id="3.40.50.2000">
    <property type="entry name" value="Glycogen Phosphorylase B"/>
    <property type="match status" value="1"/>
</dbReference>
<dbReference type="SUPFAM" id="SSF53756">
    <property type="entry name" value="UDP-Glycosyltransferase/glycogen phosphorylase"/>
    <property type="match status" value="1"/>
</dbReference>
<dbReference type="Proteomes" id="UP000698963">
    <property type="component" value="Unassembled WGS sequence"/>
</dbReference>
<reference evidence="1" key="2">
    <citation type="submission" date="2021-09" db="EMBL/GenBank/DDBJ databases">
        <authorList>
            <person name="Gilroy R."/>
        </authorList>
    </citation>
    <scope>NUCLEOTIDE SEQUENCE</scope>
    <source>
        <strain evidence="1">ChiGjej2B2-19336</strain>
    </source>
</reference>
<comment type="caution">
    <text evidence="1">The sequence shown here is derived from an EMBL/GenBank/DDBJ whole genome shotgun (WGS) entry which is preliminary data.</text>
</comment>
<dbReference type="InterPro" id="IPR002201">
    <property type="entry name" value="Glyco_trans_9"/>
</dbReference>
<evidence type="ECO:0000313" key="2">
    <source>
        <dbReference type="Proteomes" id="UP000698963"/>
    </source>
</evidence>
<sequence>MPTLIPFFDKAGHQVAKLREAYPANPRLAAWRLALWAAGRALWGKISGEVCLTRPSHRDEVLHLAFLLRGGIGDVVLNLAWMDALVELSACPCSVDIYTNTPESCMKPLCFSCPYVGKIHTLKENMDVSSFDAVFDVMQNPQLKSYCGERLHRLSPPLLEYARSLLAFQSSHSAFYLDECQAMGLHYAEVMGNFRRGQADFNGALNLKDSAFTLLPRLSWEELARRFHLRPGYITLQREAGATPTSLKLWDAAKYTALLEALHRQHPFLPVVLLGMEKNFPVPAGMEDQVTDLRGRTDFDEFMALVCHARLHIGCEGVVPHMRHYLRGGPSLVLFGPSCARMLGYPENEALSGTECPNGCEGILPVWQKVCLKGYGFCRSLEEITVEQVMARVRDLL</sequence>
<evidence type="ECO:0008006" key="3">
    <source>
        <dbReference type="Google" id="ProtNLM"/>
    </source>
</evidence>
<proteinExistence type="predicted"/>
<evidence type="ECO:0000313" key="1">
    <source>
        <dbReference type="EMBL" id="HJD98076.1"/>
    </source>
</evidence>
<reference evidence="1" key="1">
    <citation type="journal article" date="2021" name="PeerJ">
        <title>Extensive microbial diversity within the chicken gut microbiome revealed by metagenomics and culture.</title>
        <authorList>
            <person name="Gilroy R."/>
            <person name="Ravi A."/>
            <person name="Getino M."/>
            <person name="Pursley I."/>
            <person name="Horton D.L."/>
            <person name="Alikhan N.F."/>
            <person name="Baker D."/>
            <person name="Gharbi K."/>
            <person name="Hall N."/>
            <person name="Watson M."/>
            <person name="Adriaenssens E.M."/>
            <person name="Foster-Nyarko E."/>
            <person name="Jarju S."/>
            <person name="Secka A."/>
            <person name="Antonio M."/>
            <person name="Oren A."/>
            <person name="Chaudhuri R.R."/>
            <person name="La Ragione R."/>
            <person name="Hildebrand F."/>
            <person name="Pallen M.J."/>
        </authorList>
    </citation>
    <scope>NUCLEOTIDE SEQUENCE</scope>
    <source>
        <strain evidence="1">ChiGjej2B2-19336</strain>
    </source>
</reference>
<gene>
    <name evidence="1" type="ORF">K8W16_10585</name>
</gene>
<dbReference type="RefSeq" id="WP_304123474.1">
    <property type="nucleotide sequence ID" value="NZ_DYZA01000216.1"/>
</dbReference>
<organism evidence="1 2">
    <name type="scientific">Mailhella massiliensis</name>
    <dbReference type="NCBI Taxonomy" id="1903261"/>
    <lineage>
        <taxon>Bacteria</taxon>
        <taxon>Pseudomonadati</taxon>
        <taxon>Thermodesulfobacteriota</taxon>
        <taxon>Desulfovibrionia</taxon>
        <taxon>Desulfovibrionales</taxon>
        <taxon>Desulfovibrionaceae</taxon>
        <taxon>Mailhella</taxon>
    </lineage>
</organism>
<dbReference type="GO" id="GO:0016757">
    <property type="term" value="F:glycosyltransferase activity"/>
    <property type="evidence" value="ECO:0007669"/>
    <property type="project" value="InterPro"/>
</dbReference>
<dbReference type="AlphaFoldDB" id="A0A921DSF0"/>
<protein>
    <recommendedName>
        <fullName evidence="3">Glycosyltransferase family 9 protein</fullName>
    </recommendedName>
</protein>
<accession>A0A921DSF0</accession>
<dbReference type="EMBL" id="DYZA01000216">
    <property type="protein sequence ID" value="HJD98076.1"/>
    <property type="molecule type" value="Genomic_DNA"/>
</dbReference>